<evidence type="ECO:0000313" key="2">
    <source>
        <dbReference type="Proteomes" id="UP000005636"/>
    </source>
</evidence>
<proteinExistence type="predicted"/>
<protein>
    <recommendedName>
        <fullName evidence="3">Transposase</fullName>
    </recommendedName>
</protein>
<evidence type="ECO:0008006" key="3">
    <source>
        <dbReference type="Google" id="ProtNLM"/>
    </source>
</evidence>
<name>A0ABN3ZRH7_GEOTH</name>
<dbReference type="EMBL" id="CP003125">
    <property type="protein sequence ID" value="AEV18097.1"/>
    <property type="molecule type" value="Genomic_DNA"/>
</dbReference>
<dbReference type="Proteomes" id="UP000005636">
    <property type="component" value="Chromosome"/>
</dbReference>
<evidence type="ECO:0000313" key="1">
    <source>
        <dbReference type="EMBL" id="AEV18097.1"/>
    </source>
</evidence>
<reference evidence="1 2" key="1">
    <citation type="submission" date="2011-11" db="EMBL/GenBank/DDBJ databases">
        <title>Complete genome sequence of thermophilic Geobacillus thermoleovorans CCB_US3_UF5.</title>
        <authorList>
            <person name="Muhd Sakaff M.K.L."/>
            <person name="Abdul Rahman A.Y."/>
            <person name="Saito J.A."/>
            <person name="Hou S."/>
            <person name="Alam M."/>
        </authorList>
    </citation>
    <scope>NUCLEOTIDE SEQUENCE [LARGE SCALE GENOMIC DNA]</scope>
    <source>
        <strain evidence="1 2">CCB_US3_UF5</strain>
    </source>
</reference>
<keyword evidence="2" id="KW-1185">Reference proteome</keyword>
<gene>
    <name evidence="1" type="ORF">GTCCBUS3UF5_7740</name>
</gene>
<sequence>MQRTLRELFSPIRLRHFGALRMIFAIEAKKSCFCRILSKLGNLSLIFPNHFLFSS</sequence>
<organism evidence="1 2">
    <name type="scientific">Geobacillus thermoleovorans CCB_US3_UF5</name>
    <dbReference type="NCBI Taxonomy" id="1111068"/>
    <lineage>
        <taxon>Bacteria</taxon>
        <taxon>Bacillati</taxon>
        <taxon>Bacillota</taxon>
        <taxon>Bacilli</taxon>
        <taxon>Bacillales</taxon>
        <taxon>Anoxybacillaceae</taxon>
        <taxon>Geobacillus</taxon>
        <taxon>Geobacillus thermoleovorans group</taxon>
    </lineage>
</organism>
<accession>A0ABN3ZRH7</accession>